<evidence type="ECO:0000313" key="1">
    <source>
        <dbReference type="EMBL" id="RZU61199.1"/>
    </source>
</evidence>
<comment type="caution">
    <text evidence="1">The sequence shown here is derived from an EMBL/GenBank/DDBJ whole genome shotgun (WGS) entry which is preliminary data.</text>
</comment>
<dbReference type="Proteomes" id="UP000292685">
    <property type="component" value="Unassembled WGS sequence"/>
</dbReference>
<dbReference type="AlphaFoldDB" id="A0A4Q8ACH9"/>
<dbReference type="RefSeq" id="WP_130449461.1">
    <property type="nucleotide sequence ID" value="NZ_SHLA01000001.1"/>
</dbReference>
<name>A0A4Q8ACH9_9MICC</name>
<protein>
    <submittedName>
        <fullName evidence="1">Uncharacterized protein (TIGR03085 family)</fullName>
    </submittedName>
</protein>
<evidence type="ECO:0000313" key="2">
    <source>
        <dbReference type="Proteomes" id="UP000292685"/>
    </source>
</evidence>
<dbReference type="NCBIfam" id="TIGR03085">
    <property type="entry name" value="TIGR03085 family metal-binding protein"/>
    <property type="match status" value="1"/>
</dbReference>
<dbReference type="NCBIfam" id="TIGR03083">
    <property type="entry name" value="maleylpyruvate isomerase family mycothiol-dependent enzyme"/>
    <property type="match status" value="1"/>
</dbReference>
<dbReference type="InterPro" id="IPR017517">
    <property type="entry name" value="Maleyloyr_isom"/>
</dbReference>
<proteinExistence type="predicted"/>
<dbReference type="EMBL" id="SHLA01000001">
    <property type="protein sequence ID" value="RZU61199.1"/>
    <property type="molecule type" value="Genomic_DNA"/>
</dbReference>
<dbReference type="InterPro" id="IPR017519">
    <property type="entry name" value="CHP03085"/>
</dbReference>
<dbReference type="OrthoDB" id="3268903at2"/>
<sequence>MRFVPPSREMLAETLLAAGPSAETLCDGWECRHLAAHLVLREHHPLAAGIAGGPLEKPMQRLLHKWADEARSIPGYRRLVARFAAGPSSFSPFAIGPVERAANLTEFFVHTEDVRRAHDTWAPRVLDREYSERLWSALTRVSSLLFRGADVGVILVRPDGKRYVAKKAATSVAITGEPAELLMFGSGRRSHALVTLEGADDALALLAEAPASH</sequence>
<gene>
    <name evidence="1" type="ORF">EV380_0761</name>
</gene>
<keyword evidence="2" id="KW-1185">Reference proteome</keyword>
<reference evidence="1 2" key="1">
    <citation type="submission" date="2019-02" db="EMBL/GenBank/DDBJ databases">
        <title>Sequencing the genomes of 1000 actinobacteria strains.</title>
        <authorList>
            <person name="Klenk H.-P."/>
        </authorList>
    </citation>
    <scope>NUCLEOTIDE SEQUENCE [LARGE SCALE GENOMIC DNA]</scope>
    <source>
        <strain evidence="1 2">DSM 17364</strain>
    </source>
</reference>
<organism evidence="1 2">
    <name type="scientific">Zhihengliuella halotolerans</name>
    <dbReference type="NCBI Taxonomy" id="370736"/>
    <lineage>
        <taxon>Bacteria</taxon>
        <taxon>Bacillati</taxon>
        <taxon>Actinomycetota</taxon>
        <taxon>Actinomycetes</taxon>
        <taxon>Micrococcales</taxon>
        <taxon>Micrococcaceae</taxon>
        <taxon>Zhihengliuella</taxon>
    </lineage>
</organism>
<accession>A0A4Q8ACH9</accession>